<evidence type="ECO:0000259" key="4">
    <source>
        <dbReference type="Pfam" id="PF00669"/>
    </source>
</evidence>
<reference evidence="6 7" key="1">
    <citation type="journal article" date="2016" name="Int. J. Syst. Evol. Microbiol.">
        <title>Caldimicrobium thiodismutans sp. nov., a sulfur-disproportionating bacterium isolated from a hot spring, and emended description of the genus Caldimicrobium.</title>
        <authorList>
            <person name="Kojima H."/>
            <person name="Umezawa K."/>
            <person name="Fukui M."/>
        </authorList>
    </citation>
    <scope>NUCLEOTIDE SEQUENCE [LARGE SCALE GENOMIC DNA]</scope>
    <source>
        <strain evidence="6 7">TF1</strain>
    </source>
</reference>
<evidence type="ECO:0000256" key="2">
    <source>
        <dbReference type="ARBA" id="ARBA00023143"/>
    </source>
</evidence>
<gene>
    <name evidence="6" type="ORF">THC_0661</name>
</gene>
<dbReference type="GO" id="GO:0005576">
    <property type="term" value="C:extracellular region"/>
    <property type="evidence" value="ECO:0007669"/>
    <property type="project" value="UniProtKB-SubCell"/>
</dbReference>
<keyword evidence="2 3" id="KW-0975">Bacterial flagellum</keyword>
<dbReference type="InterPro" id="IPR001492">
    <property type="entry name" value="Flagellin"/>
</dbReference>
<reference evidence="7" key="2">
    <citation type="journal article" date="2016" name="Int. J. Syst. Evol. Microbiol.">
        <title>Caldimicrobium thiodismutans sp. nov., a sulfur-disproportionating bacterium isolated from a hot spring.</title>
        <authorList>
            <person name="Kojima H."/>
            <person name="Umezawa K."/>
            <person name="Fukui M."/>
        </authorList>
    </citation>
    <scope>NUCLEOTIDE SEQUENCE [LARGE SCALE GENOMIC DNA]</scope>
    <source>
        <strain evidence="7">TF1</strain>
    </source>
</reference>
<dbReference type="InterPro" id="IPR001029">
    <property type="entry name" value="Flagellin_N"/>
</dbReference>
<dbReference type="STRING" id="1653476.THC_0661"/>
<dbReference type="EMBL" id="AP014945">
    <property type="protein sequence ID" value="BAU23053.1"/>
    <property type="molecule type" value="Genomic_DNA"/>
</dbReference>
<dbReference type="InterPro" id="IPR046358">
    <property type="entry name" value="Flagellin_C"/>
</dbReference>
<feature type="domain" description="Flagellin C-terminal" evidence="5">
    <location>
        <begin position="431"/>
        <end position="514"/>
    </location>
</feature>
<dbReference type="SUPFAM" id="SSF64518">
    <property type="entry name" value="Phase 1 flagellin"/>
    <property type="match status" value="1"/>
</dbReference>
<comment type="function">
    <text evidence="3">Flagellin is the subunit protein which polymerizes to form the filaments of bacterial flagella.</text>
</comment>
<dbReference type="GO" id="GO:0009288">
    <property type="term" value="C:bacterial-type flagellum"/>
    <property type="evidence" value="ECO:0007669"/>
    <property type="project" value="UniProtKB-SubCell"/>
</dbReference>
<keyword evidence="7" id="KW-1185">Reference proteome</keyword>
<feature type="domain" description="Flagellin N-terminal" evidence="4">
    <location>
        <begin position="5"/>
        <end position="143"/>
    </location>
</feature>
<keyword evidence="6" id="KW-0966">Cell projection</keyword>
<dbReference type="Pfam" id="PF00669">
    <property type="entry name" value="Flagellin_N"/>
    <property type="match status" value="1"/>
</dbReference>
<evidence type="ECO:0000256" key="3">
    <source>
        <dbReference type="RuleBase" id="RU362073"/>
    </source>
</evidence>
<comment type="subcellular location">
    <subcellularLocation>
        <location evidence="3">Secreted</location>
    </subcellularLocation>
    <subcellularLocation>
        <location evidence="3">Bacterial flagellum</location>
    </subcellularLocation>
</comment>
<name>A0A0U4W1P8_9BACT</name>
<keyword evidence="6" id="KW-0969">Cilium</keyword>
<comment type="similarity">
    <text evidence="1 3">Belongs to the bacterial flagellin family.</text>
</comment>
<organism evidence="6 7">
    <name type="scientific">Caldimicrobium thiodismutans</name>
    <dbReference type="NCBI Taxonomy" id="1653476"/>
    <lineage>
        <taxon>Bacteria</taxon>
        <taxon>Pseudomonadati</taxon>
        <taxon>Thermodesulfobacteriota</taxon>
        <taxon>Thermodesulfobacteria</taxon>
        <taxon>Thermodesulfobacteriales</taxon>
        <taxon>Thermodesulfobacteriaceae</taxon>
        <taxon>Caldimicrobium</taxon>
    </lineage>
</organism>
<dbReference type="KEGG" id="cthi:THC_0661"/>
<dbReference type="PATRIC" id="fig|1653476.3.peg.681"/>
<dbReference type="Pfam" id="PF00700">
    <property type="entry name" value="Flagellin_C"/>
    <property type="match status" value="1"/>
</dbReference>
<accession>A0A0U4W1P8</accession>
<dbReference type="AlphaFoldDB" id="A0A0U4W1P8"/>
<protein>
    <recommendedName>
        <fullName evidence="3">Flagellin</fullName>
    </recommendedName>
</protein>
<evidence type="ECO:0000313" key="6">
    <source>
        <dbReference type="EMBL" id="BAU23053.1"/>
    </source>
</evidence>
<dbReference type="PRINTS" id="PR00207">
    <property type="entry name" value="FLAGELLIN"/>
</dbReference>
<dbReference type="Proteomes" id="UP000068196">
    <property type="component" value="Chromosome"/>
</dbReference>
<proteinExistence type="inferred from homology"/>
<evidence type="ECO:0000256" key="1">
    <source>
        <dbReference type="ARBA" id="ARBA00005709"/>
    </source>
</evidence>
<evidence type="ECO:0000313" key="7">
    <source>
        <dbReference type="Proteomes" id="UP000068196"/>
    </source>
</evidence>
<keyword evidence="3" id="KW-0964">Secreted</keyword>
<sequence length="515" mass="54172">MAVKINFNEAAAQTHTALISNERAMGKSLLRLSTGVRILNAADDSAGLFIADMLGTVAKAYEQGNRNIQTGISALQIAEASAGKIYDKLQDIYVRAQNAANDINDPNARQALQREINNFVDAIQKIGTDTEYNGIKLLDGTFTGKYIHYGPRADQVVNLSVSDLRATELGAYIVQGAALNNERAYSSGTDAYSALVSNTDLQFATSETVTIGTVSLTGSNLVTDAKYFADWINNNPNLQAAGVSAMASNRSVASSWTDITVASGNTVTINFYSGTGTTSVASYTANAGQTITLDELITAINSQAAANGSSLKAVNEGGKLVLQTNGETIGVQVSINQSGTNSQTIALGQFLEGATASVTSSSGTTVNGSAILVGRLTIAGVNQFTYNFDAVSGNTAPKGLALSAATGTAGKKNLYQIDVTTNAGAEEGIMVVTKALQKTDTVRAQIGATMNNLQSIFDSQKTAYDNTKEAESVIRNTDYAKEMAEFTTYQIRMQATVAMLGQANTLPQLVLQLLR</sequence>
<dbReference type="Gene3D" id="6.10.10.10">
    <property type="entry name" value="Flagellar export chaperone, C-terminal domain"/>
    <property type="match status" value="1"/>
</dbReference>
<dbReference type="PANTHER" id="PTHR42792:SF2">
    <property type="entry name" value="FLAGELLIN"/>
    <property type="match status" value="1"/>
</dbReference>
<evidence type="ECO:0000259" key="5">
    <source>
        <dbReference type="Pfam" id="PF00700"/>
    </source>
</evidence>
<dbReference type="InterPro" id="IPR042187">
    <property type="entry name" value="Flagellin_C_sub2"/>
</dbReference>
<dbReference type="GO" id="GO:0005198">
    <property type="term" value="F:structural molecule activity"/>
    <property type="evidence" value="ECO:0007669"/>
    <property type="project" value="UniProtKB-UniRule"/>
</dbReference>
<dbReference type="OrthoDB" id="9796789at2"/>
<dbReference type="Gene3D" id="1.20.1330.10">
    <property type="entry name" value="f41 fragment of flagellin, N-terminal domain"/>
    <property type="match status" value="2"/>
</dbReference>
<dbReference type="PANTHER" id="PTHR42792">
    <property type="entry name" value="FLAGELLIN"/>
    <property type="match status" value="1"/>
</dbReference>
<keyword evidence="6" id="KW-0282">Flagellum</keyword>
<dbReference type="RefSeq" id="WP_068513272.1">
    <property type="nucleotide sequence ID" value="NZ_AP014945.1"/>
</dbReference>